<dbReference type="Pfam" id="PF07690">
    <property type="entry name" value="MFS_1"/>
    <property type="match status" value="1"/>
</dbReference>
<evidence type="ECO:0000313" key="7">
    <source>
        <dbReference type="EMBL" id="ADK83476.1"/>
    </source>
</evidence>
<evidence type="ECO:0000256" key="5">
    <source>
        <dbReference type="ARBA" id="ARBA00023136"/>
    </source>
</evidence>
<comment type="subcellular location">
    <subcellularLocation>
        <location evidence="1">Membrane</location>
        <topology evidence="1">Multi-pass membrane protein</topology>
    </subcellularLocation>
</comment>
<dbReference type="KEGG" id="dbr:Deba_0097"/>
<evidence type="ECO:0000313" key="8">
    <source>
        <dbReference type="Proteomes" id="UP000009047"/>
    </source>
</evidence>
<dbReference type="eggNOG" id="COG2814">
    <property type="taxonomic scope" value="Bacteria"/>
</dbReference>
<dbReference type="GO" id="GO:0022857">
    <property type="term" value="F:transmembrane transporter activity"/>
    <property type="evidence" value="ECO:0007669"/>
    <property type="project" value="InterPro"/>
</dbReference>
<feature type="transmembrane region" description="Helical" evidence="6">
    <location>
        <begin position="239"/>
        <end position="264"/>
    </location>
</feature>
<evidence type="ECO:0000256" key="4">
    <source>
        <dbReference type="ARBA" id="ARBA00022989"/>
    </source>
</evidence>
<feature type="transmembrane region" description="Helical" evidence="6">
    <location>
        <begin position="99"/>
        <end position="124"/>
    </location>
</feature>
<gene>
    <name evidence="7" type="ordered locus">Deba_0097</name>
</gene>
<dbReference type="HOGENOM" id="CLU_029352_4_2_7"/>
<dbReference type="InterPro" id="IPR004752">
    <property type="entry name" value="AmpG_permease/AT-1"/>
</dbReference>
<reference evidence="7 8" key="1">
    <citation type="journal article" date="2010" name="Stand. Genomic Sci.">
        <title>Complete genome sequence of Desulfarculus baarsii type strain (2st14).</title>
        <authorList>
            <person name="Sun H."/>
            <person name="Spring S."/>
            <person name="Lapidus A."/>
            <person name="Davenport K."/>
            <person name="Del Rio T.G."/>
            <person name="Tice H."/>
            <person name="Nolan M."/>
            <person name="Copeland A."/>
            <person name="Cheng J.F."/>
            <person name="Lucas S."/>
            <person name="Tapia R."/>
            <person name="Goodwin L."/>
            <person name="Pitluck S."/>
            <person name="Ivanova N."/>
            <person name="Pagani I."/>
            <person name="Mavromatis K."/>
            <person name="Ovchinnikova G."/>
            <person name="Pati A."/>
            <person name="Chen A."/>
            <person name="Palaniappan K."/>
            <person name="Hauser L."/>
            <person name="Chang Y.J."/>
            <person name="Jeffries C.D."/>
            <person name="Detter J.C."/>
            <person name="Han C."/>
            <person name="Rohde M."/>
            <person name="Brambilla E."/>
            <person name="Goker M."/>
            <person name="Woyke T."/>
            <person name="Bristow J."/>
            <person name="Eisen J.A."/>
            <person name="Markowitz V."/>
            <person name="Hugenholtz P."/>
            <person name="Kyrpides N.C."/>
            <person name="Klenk H.P."/>
            <person name="Land M."/>
        </authorList>
    </citation>
    <scope>NUCLEOTIDE SEQUENCE [LARGE SCALE GENOMIC DNA]</scope>
    <source>
        <strain evidence="8">ATCC 33931 / DSM 2075 / LMG 7858 / VKM B-1802 / 2st14</strain>
    </source>
</reference>
<dbReference type="STRING" id="644282.Deba_0097"/>
<keyword evidence="5 6" id="KW-0472">Membrane</keyword>
<dbReference type="Proteomes" id="UP000009047">
    <property type="component" value="Chromosome"/>
</dbReference>
<protein>
    <submittedName>
        <fullName evidence="7">Major facilitator superfamily MFS_1</fullName>
    </submittedName>
</protein>
<feature type="transmembrane region" description="Helical" evidence="6">
    <location>
        <begin position="303"/>
        <end position="328"/>
    </location>
</feature>
<dbReference type="EMBL" id="CP002085">
    <property type="protein sequence ID" value="ADK83476.1"/>
    <property type="molecule type" value="Genomic_DNA"/>
</dbReference>
<evidence type="ECO:0000256" key="1">
    <source>
        <dbReference type="ARBA" id="ARBA00004141"/>
    </source>
</evidence>
<feature type="transmembrane region" description="Helical" evidence="6">
    <location>
        <begin position="35"/>
        <end position="54"/>
    </location>
</feature>
<accession>E1QDF7</accession>
<feature type="transmembrane region" description="Helical" evidence="6">
    <location>
        <begin position="340"/>
        <end position="361"/>
    </location>
</feature>
<evidence type="ECO:0000256" key="6">
    <source>
        <dbReference type="SAM" id="Phobius"/>
    </source>
</evidence>
<dbReference type="GO" id="GO:0016020">
    <property type="term" value="C:membrane"/>
    <property type="evidence" value="ECO:0007669"/>
    <property type="project" value="UniProtKB-SubCell"/>
</dbReference>
<dbReference type="InterPro" id="IPR036259">
    <property type="entry name" value="MFS_trans_sf"/>
</dbReference>
<evidence type="ECO:0000256" key="3">
    <source>
        <dbReference type="ARBA" id="ARBA00022692"/>
    </source>
</evidence>
<keyword evidence="4 6" id="KW-1133">Transmembrane helix</keyword>
<dbReference type="SUPFAM" id="SSF103473">
    <property type="entry name" value="MFS general substrate transporter"/>
    <property type="match status" value="1"/>
</dbReference>
<feature type="transmembrane region" description="Helical" evidence="6">
    <location>
        <begin position="367"/>
        <end position="389"/>
    </location>
</feature>
<dbReference type="AlphaFoldDB" id="E1QDF7"/>
<feature type="transmembrane region" description="Helical" evidence="6">
    <location>
        <begin position="276"/>
        <end position="297"/>
    </location>
</feature>
<dbReference type="Gene3D" id="1.20.1250.20">
    <property type="entry name" value="MFS general substrate transporter like domains"/>
    <property type="match status" value="2"/>
</dbReference>
<feature type="transmembrane region" description="Helical" evidence="6">
    <location>
        <begin position="145"/>
        <end position="176"/>
    </location>
</feature>
<keyword evidence="3 6" id="KW-0812">Transmembrane</keyword>
<sequence>MRSSRKYVLLAGLYVAQTLPGHFFSNVFPVVLREHGASLASIGYLQVIGLPWLLKFLWAPLVDRLVGPRGLHARVIVALEALFCLSTLALAFVDFRAHFALVVGLMTLSYAFAATQDVAVDALAIRLLSQRERGPGNAVQTGGNIVGALLGTAGGLALYQLIGWSGVLIALALALLPPLLPLAGLGRRAAGAVGPPSRHGGMLGFFGQPGAKRWSLIMLASHGGSMASMMMSKPLLVDLGFSAVGIGLLTGVYGLGLGLVGAWAGGRIIVGLGRKAALALGCLLSAVAAASLAPLALGLVSGPYLLTGLGLSGVGLGLTMTAVNTIAMDFARSGHEGADYSLQVAISMLGGGVVMGASGVLAQALGYLGLFALCALLCLGAAGLAWFFFRERRPAAATSG</sequence>
<keyword evidence="2" id="KW-0813">Transport</keyword>
<dbReference type="RefSeq" id="WP_013256932.1">
    <property type="nucleotide sequence ID" value="NC_014365.1"/>
</dbReference>
<dbReference type="PANTHER" id="PTHR12778">
    <property type="entry name" value="SOLUTE CARRIER FAMILY 33 ACETYL-COA TRANSPORTER -RELATED"/>
    <property type="match status" value="1"/>
</dbReference>
<name>E1QDF7_DESB2</name>
<dbReference type="InterPro" id="IPR011701">
    <property type="entry name" value="MFS"/>
</dbReference>
<dbReference type="PANTHER" id="PTHR12778:SF10">
    <property type="entry name" value="MAJOR FACILITATOR SUPERFAMILY DOMAIN-CONTAINING PROTEIN 3"/>
    <property type="match status" value="1"/>
</dbReference>
<organism evidence="7 8">
    <name type="scientific">Desulfarculus baarsii (strain ATCC 33931 / DSM 2075 / LMG 7858 / VKM B-1802 / 2st14)</name>
    <dbReference type="NCBI Taxonomy" id="644282"/>
    <lineage>
        <taxon>Bacteria</taxon>
        <taxon>Pseudomonadati</taxon>
        <taxon>Thermodesulfobacteriota</taxon>
        <taxon>Desulfarculia</taxon>
        <taxon>Desulfarculales</taxon>
        <taxon>Desulfarculaceae</taxon>
        <taxon>Desulfarculus</taxon>
    </lineage>
</organism>
<evidence type="ECO:0000256" key="2">
    <source>
        <dbReference type="ARBA" id="ARBA00022448"/>
    </source>
</evidence>
<keyword evidence="8" id="KW-1185">Reference proteome</keyword>
<proteinExistence type="predicted"/>
<feature type="transmembrane region" description="Helical" evidence="6">
    <location>
        <begin position="75"/>
        <end position="93"/>
    </location>
</feature>